<evidence type="ECO:0000313" key="2">
    <source>
        <dbReference type="Proteomes" id="UP001172457"/>
    </source>
</evidence>
<comment type="caution">
    <text evidence="1">The sequence shown here is derived from an EMBL/GenBank/DDBJ whole genome shotgun (WGS) entry which is preliminary data.</text>
</comment>
<accession>A0AA38W789</accession>
<dbReference type="PANTHER" id="PTHR46481:SF11">
    <property type="entry name" value="ZINC FINGER BED DOMAIN-CONTAINING PROTEIN RICESLEEPER 2-LIKE"/>
    <property type="match status" value="1"/>
</dbReference>
<proteinExistence type="predicted"/>
<protein>
    <recommendedName>
        <fullName evidence="3">Transposase</fullName>
    </recommendedName>
</protein>
<dbReference type="AlphaFoldDB" id="A0AA38W789"/>
<gene>
    <name evidence="1" type="ORF">OSB04_027906</name>
</gene>
<dbReference type="EMBL" id="JARYMX010000007">
    <property type="protein sequence ID" value="KAJ9541400.1"/>
    <property type="molecule type" value="Genomic_DNA"/>
</dbReference>
<evidence type="ECO:0008006" key="3">
    <source>
        <dbReference type="Google" id="ProtNLM"/>
    </source>
</evidence>
<keyword evidence="2" id="KW-1185">Reference proteome</keyword>
<name>A0AA38W789_9ASTR</name>
<dbReference type="Proteomes" id="UP001172457">
    <property type="component" value="Chromosome 7"/>
</dbReference>
<sequence length="109" mass="12438">MQNGKTSLVSKAFDAQASREDIANMIILHDYPISIVEHWGFRKYSNGLEASFKVPCRRTTKSDIMKVYETKKAFTLSCLEKNESRIALTLNLWTASYQLKGYMALTGYC</sequence>
<organism evidence="1 2">
    <name type="scientific">Centaurea solstitialis</name>
    <name type="common">yellow star-thistle</name>
    <dbReference type="NCBI Taxonomy" id="347529"/>
    <lineage>
        <taxon>Eukaryota</taxon>
        <taxon>Viridiplantae</taxon>
        <taxon>Streptophyta</taxon>
        <taxon>Embryophyta</taxon>
        <taxon>Tracheophyta</taxon>
        <taxon>Spermatophyta</taxon>
        <taxon>Magnoliopsida</taxon>
        <taxon>eudicotyledons</taxon>
        <taxon>Gunneridae</taxon>
        <taxon>Pentapetalae</taxon>
        <taxon>asterids</taxon>
        <taxon>campanulids</taxon>
        <taxon>Asterales</taxon>
        <taxon>Asteraceae</taxon>
        <taxon>Carduoideae</taxon>
        <taxon>Cardueae</taxon>
        <taxon>Centaureinae</taxon>
        <taxon>Centaurea</taxon>
    </lineage>
</organism>
<dbReference type="PANTHER" id="PTHR46481">
    <property type="entry name" value="ZINC FINGER BED DOMAIN-CONTAINING PROTEIN 4"/>
    <property type="match status" value="1"/>
</dbReference>
<reference evidence="1" key="1">
    <citation type="submission" date="2023-03" db="EMBL/GenBank/DDBJ databases">
        <title>Chromosome-scale reference genome and RAD-based genetic map of yellow starthistle (Centaurea solstitialis) reveal putative structural variation and QTLs associated with invader traits.</title>
        <authorList>
            <person name="Reatini B."/>
            <person name="Cang F.A."/>
            <person name="Jiang Q."/>
            <person name="Mckibben M.T.W."/>
            <person name="Barker M.S."/>
            <person name="Rieseberg L.H."/>
            <person name="Dlugosch K.M."/>
        </authorList>
    </citation>
    <scope>NUCLEOTIDE SEQUENCE</scope>
    <source>
        <strain evidence="1">CAN-66</strain>
        <tissue evidence="1">Leaf</tissue>
    </source>
</reference>
<dbReference type="InterPro" id="IPR052035">
    <property type="entry name" value="ZnF_BED_domain_contain"/>
</dbReference>
<evidence type="ECO:0000313" key="1">
    <source>
        <dbReference type="EMBL" id="KAJ9541400.1"/>
    </source>
</evidence>
<dbReference type="SUPFAM" id="SSF140996">
    <property type="entry name" value="Hermes dimerisation domain"/>
    <property type="match status" value="1"/>
</dbReference>